<evidence type="ECO:0000313" key="2">
    <source>
        <dbReference type="Proteomes" id="UP000050761"/>
    </source>
</evidence>
<dbReference type="Proteomes" id="UP000050761">
    <property type="component" value="Unassembled WGS sequence"/>
</dbReference>
<organism evidence="2 3">
    <name type="scientific">Heligmosomoides polygyrus</name>
    <name type="common">Parasitic roundworm</name>
    <dbReference type="NCBI Taxonomy" id="6339"/>
    <lineage>
        <taxon>Eukaryota</taxon>
        <taxon>Metazoa</taxon>
        <taxon>Ecdysozoa</taxon>
        <taxon>Nematoda</taxon>
        <taxon>Chromadorea</taxon>
        <taxon>Rhabditida</taxon>
        <taxon>Rhabditina</taxon>
        <taxon>Rhabditomorpha</taxon>
        <taxon>Strongyloidea</taxon>
        <taxon>Heligmosomidae</taxon>
        <taxon>Heligmosomoides</taxon>
    </lineage>
</organism>
<accession>A0A3P8AYP0</accession>
<name>A0A183GDK7_HELPZ</name>
<dbReference type="WBParaSite" id="HPBE_0002033801-mRNA-1">
    <property type="protein sequence ID" value="HPBE_0002033801-mRNA-1"/>
    <property type="gene ID" value="HPBE_0002033801"/>
</dbReference>
<dbReference type="AlphaFoldDB" id="A0A183GDK7"/>
<dbReference type="EMBL" id="UZAH01032064">
    <property type="protein sequence ID" value="VDP19442.1"/>
    <property type="molecule type" value="Genomic_DNA"/>
</dbReference>
<reference evidence="3" key="2">
    <citation type="submission" date="2019-09" db="UniProtKB">
        <authorList>
            <consortium name="WormBaseParasite"/>
        </authorList>
    </citation>
    <scope>IDENTIFICATION</scope>
</reference>
<protein>
    <submittedName>
        <fullName evidence="3">Reverse transcriptase</fullName>
    </submittedName>
</protein>
<keyword evidence="2" id="KW-1185">Reference proteome</keyword>
<evidence type="ECO:0000313" key="3">
    <source>
        <dbReference type="WBParaSite" id="HPBE_0002033801-mRNA-1"/>
    </source>
</evidence>
<gene>
    <name evidence="1" type="ORF">HPBE_LOCUS20337</name>
</gene>
<sequence length="87" mass="10074">METKILRWTAGVTRLGRVRNDSIRQRFGVTPIFEKMREALLRWYGYVLCGKDDTVRKTGLSLDVCRHVHSSSSNGQPQAKIDIFDKY</sequence>
<proteinExistence type="predicted"/>
<evidence type="ECO:0000313" key="1">
    <source>
        <dbReference type="EMBL" id="VDP19442.1"/>
    </source>
</evidence>
<dbReference type="OrthoDB" id="771045at2759"/>
<accession>A0A183GDK7</accession>
<reference evidence="1 2" key="1">
    <citation type="submission" date="2018-11" db="EMBL/GenBank/DDBJ databases">
        <authorList>
            <consortium name="Pathogen Informatics"/>
        </authorList>
    </citation>
    <scope>NUCLEOTIDE SEQUENCE [LARGE SCALE GENOMIC DNA]</scope>
</reference>